<keyword evidence="3" id="KW-0539">Nucleus</keyword>
<dbReference type="InterPro" id="IPR017862">
    <property type="entry name" value="SKI-int_prot_SKIP"/>
</dbReference>
<dbReference type="GO" id="GO:0005681">
    <property type="term" value="C:spliceosomal complex"/>
    <property type="evidence" value="ECO:0007669"/>
    <property type="project" value="UniProtKB-UniRule"/>
</dbReference>
<keyword evidence="3" id="KW-0747">Spliceosome</keyword>
<protein>
    <recommendedName>
        <fullName evidence="2 3">Pre-mRNA-processing protein 45</fullName>
    </recommendedName>
</protein>
<evidence type="ECO:0000313" key="6">
    <source>
        <dbReference type="Proteomes" id="UP001152885"/>
    </source>
</evidence>
<dbReference type="OrthoDB" id="666364at2759"/>
<dbReference type="Pfam" id="PF02731">
    <property type="entry name" value="SKIP_SNW"/>
    <property type="match status" value="1"/>
</dbReference>
<reference evidence="5" key="1">
    <citation type="submission" date="2022-12" db="EMBL/GenBank/DDBJ databases">
        <authorList>
            <person name="Brejova B."/>
        </authorList>
    </citation>
    <scope>NUCLEOTIDE SEQUENCE</scope>
</reference>
<proteinExistence type="inferred from homology"/>
<feature type="domain" description="SKI-interacting protein SKIP SNW" evidence="4">
    <location>
        <begin position="95"/>
        <end position="223"/>
    </location>
</feature>
<gene>
    <name evidence="5" type="ORF">CANVERA_P5233</name>
</gene>
<comment type="subcellular location">
    <subcellularLocation>
        <location evidence="3">Nucleus</location>
    </subcellularLocation>
</comment>
<dbReference type="EMBL" id="CANTUO010000007">
    <property type="protein sequence ID" value="CAI5760725.1"/>
    <property type="molecule type" value="Genomic_DNA"/>
</dbReference>
<comment type="caution">
    <text evidence="5">The sequence shown here is derived from an EMBL/GenBank/DDBJ whole genome shotgun (WGS) entry which is preliminary data.</text>
</comment>
<evidence type="ECO:0000256" key="2">
    <source>
        <dbReference type="ARBA" id="ARBA00022160"/>
    </source>
</evidence>
<evidence type="ECO:0000256" key="1">
    <source>
        <dbReference type="ARBA" id="ARBA00010197"/>
    </source>
</evidence>
<dbReference type="GO" id="GO:0000398">
    <property type="term" value="P:mRNA splicing, via spliceosome"/>
    <property type="evidence" value="ECO:0007669"/>
    <property type="project" value="InterPro"/>
</dbReference>
<name>A0A9W4U3A3_9ASCO</name>
<dbReference type="PANTHER" id="PTHR12096">
    <property type="entry name" value="NUCLEAR PROTEIN SKIP-RELATED"/>
    <property type="match status" value="1"/>
</dbReference>
<dbReference type="AlphaFoldDB" id="A0A9W4U3A3"/>
<comment type="subunit">
    <text evidence="3">Associated with the spliceosome.</text>
</comment>
<dbReference type="InterPro" id="IPR004015">
    <property type="entry name" value="SKI-int_prot_SKIP_SNW-dom"/>
</dbReference>
<comment type="function">
    <text evidence="3">Involved in pre-mRNA splicing.</text>
</comment>
<keyword evidence="3" id="KW-0508">mRNA splicing</keyword>
<sequence>MFSSLLSPPLNSNYDPNNKINIESNQTIITTEKRILPDRSILSSTQYDKTIPLKKRYPNLIHNFPKIIDEEVIESTRLFVENLINGSGEKKNDSKYNDPVLPPSTKLQKNRHVRLNEQHAPIMKKQIQITKEEKMKWEIPAAISNWKNNQGFAIDLSKRMINQPQIDQEINIEGFGKLSKALHDADLQAREELRIRNESREEQIRNDKRLRDEKIKEIAKRRRYH</sequence>
<organism evidence="5 6">
    <name type="scientific">Candida verbasci</name>
    <dbReference type="NCBI Taxonomy" id="1227364"/>
    <lineage>
        <taxon>Eukaryota</taxon>
        <taxon>Fungi</taxon>
        <taxon>Dikarya</taxon>
        <taxon>Ascomycota</taxon>
        <taxon>Saccharomycotina</taxon>
        <taxon>Pichiomycetes</taxon>
        <taxon>Debaryomycetaceae</taxon>
        <taxon>Candida/Lodderomyces clade</taxon>
        <taxon>Candida</taxon>
    </lineage>
</organism>
<evidence type="ECO:0000313" key="5">
    <source>
        <dbReference type="EMBL" id="CAI5760725.1"/>
    </source>
</evidence>
<evidence type="ECO:0000259" key="4">
    <source>
        <dbReference type="Pfam" id="PF02731"/>
    </source>
</evidence>
<keyword evidence="6" id="KW-1185">Reference proteome</keyword>
<keyword evidence="3" id="KW-0507">mRNA processing</keyword>
<dbReference type="Proteomes" id="UP001152885">
    <property type="component" value="Unassembled WGS sequence"/>
</dbReference>
<comment type="similarity">
    <text evidence="1 3">Belongs to the SNW family.</text>
</comment>
<evidence type="ECO:0000256" key="3">
    <source>
        <dbReference type="RuleBase" id="RU367140"/>
    </source>
</evidence>
<accession>A0A9W4U3A3</accession>